<reference evidence="1" key="1">
    <citation type="submission" date="2014-09" db="EMBL/GenBank/DDBJ databases">
        <authorList>
            <person name="Magalhaes I.L.F."/>
            <person name="Oliveira U."/>
            <person name="Santos F.R."/>
            <person name="Vidigal T.H.D.A."/>
            <person name="Brescovit A.D."/>
            <person name="Santos A.J."/>
        </authorList>
    </citation>
    <scope>NUCLEOTIDE SEQUENCE</scope>
    <source>
        <tissue evidence="1">Shoot tissue taken approximately 20 cm above the soil surface</tissue>
    </source>
</reference>
<dbReference type="EMBL" id="GBRH01251650">
    <property type="protein sequence ID" value="JAD46245.1"/>
    <property type="molecule type" value="Transcribed_RNA"/>
</dbReference>
<dbReference type="AlphaFoldDB" id="A0A0A9AB87"/>
<sequence>MDASLVLLVGQQEKYFKNKFQNRFSFIHGYCNLISSYCSEHCHNQVIY</sequence>
<accession>A0A0A9AB87</accession>
<name>A0A0A9AB87_ARUDO</name>
<organism evidence="1">
    <name type="scientific">Arundo donax</name>
    <name type="common">Giant reed</name>
    <name type="synonym">Donax arundinaceus</name>
    <dbReference type="NCBI Taxonomy" id="35708"/>
    <lineage>
        <taxon>Eukaryota</taxon>
        <taxon>Viridiplantae</taxon>
        <taxon>Streptophyta</taxon>
        <taxon>Embryophyta</taxon>
        <taxon>Tracheophyta</taxon>
        <taxon>Spermatophyta</taxon>
        <taxon>Magnoliopsida</taxon>
        <taxon>Liliopsida</taxon>
        <taxon>Poales</taxon>
        <taxon>Poaceae</taxon>
        <taxon>PACMAD clade</taxon>
        <taxon>Arundinoideae</taxon>
        <taxon>Arundineae</taxon>
        <taxon>Arundo</taxon>
    </lineage>
</organism>
<proteinExistence type="predicted"/>
<protein>
    <submittedName>
        <fullName evidence="1">Uncharacterized protein</fullName>
    </submittedName>
</protein>
<evidence type="ECO:0000313" key="1">
    <source>
        <dbReference type="EMBL" id="JAD46245.1"/>
    </source>
</evidence>
<reference evidence="1" key="2">
    <citation type="journal article" date="2015" name="Data Brief">
        <title>Shoot transcriptome of the giant reed, Arundo donax.</title>
        <authorList>
            <person name="Barrero R.A."/>
            <person name="Guerrero F.D."/>
            <person name="Moolhuijzen P."/>
            <person name="Goolsby J.A."/>
            <person name="Tidwell J."/>
            <person name="Bellgard S.E."/>
            <person name="Bellgard M.I."/>
        </authorList>
    </citation>
    <scope>NUCLEOTIDE SEQUENCE</scope>
    <source>
        <tissue evidence="1">Shoot tissue taken approximately 20 cm above the soil surface</tissue>
    </source>
</reference>